<name>A0A7M7MYR3_STRPU</name>
<protein>
    <submittedName>
        <fullName evidence="2">Uncharacterized protein</fullName>
    </submittedName>
</protein>
<dbReference type="OrthoDB" id="10376732at2759"/>
<reference evidence="3" key="1">
    <citation type="submission" date="2015-02" db="EMBL/GenBank/DDBJ databases">
        <title>Genome sequencing for Strongylocentrotus purpuratus.</title>
        <authorList>
            <person name="Murali S."/>
            <person name="Liu Y."/>
            <person name="Vee V."/>
            <person name="English A."/>
            <person name="Wang M."/>
            <person name="Skinner E."/>
            <person name="Han Y."/>
            <person name="Muzny D.M."/>
            <person name="Worley K.C."/>
            <person name="Gibbs R.A."/>
        </authorList>
    </citation>
    <scope>NUCLEOTIDE SEQUENCE</scope>
</reference>
<dbReference type="OMA" id="INCFRRR"/>
<accession>A0A7M7MYR3</accession>
<dbReference type="AlphaFoldDB" id="A0A7M7MYR3"/>
<dbReference type="RefSeq" id="XP_030828544.1">
    <property type="nucleotide sequence ID" value="XM_030972684.1"/>
</dbReference>
<evidence type="ECO:0000313" key="3">
    <source>
        <dbReference type="Proteomes" id="UP000007110"/>
    </source>
</evidence>
<keyword evidence="3" id="KW-1185">Reference proteome</keyword>
<dbReference type="InParanoid" id="A0A7M7MYR3"/>
<sequence>MRVLPIIFVVAFGTSCLWLDTAFACRIKSCGDCRRCGSTQPGCLSCLRGLASSGKRSSPDFLWPSYGSLSRPHPQNDFLTRHGDMDYGKDVESQDAGLEMIASALRKIQTQDIE</sequence>
<keyword evidence="1" id="KW-0732">Signal</keyword>
<dbReference type="PROSITE" id="PS51257">
    <property type="entry name" value="PROKAR_LIPOPROTEIN"/>
    <property type="match status" value="1"/>
</dbReference>
<organism evidence="2 3">
    <name type="scientific">Strongylocentrotus purpuratus</name>
    <name type="common">Purple sea urchin</name>
    <dbReference type="NCBI Taxonomy" id="7668"/>
    <lineage>
        <taxon>Eukaryota</taxon>
        <taxon>Metazoa</taxon>
        <taxon>Echinodermata</taxon>
        <taxon>Eleutherozoa</taxon>
        <taxon>Echinozoa</taxon>
        <taxon>Echinoidea</taxon>
        <taxon>Euechinoidea</taxon>
        <taxon>Echinacea</taxon>
        <taxon>Camarodonta</taxon>
        <taxon>Echinidea</taxon>
        <taxon>Strongylocentrotidae</taxon>
        <taxon>Strongylocentrotus</taxon>
    </lineage>
</organism>
<evidence type="ECO:0000313" key="2">
    <source>
        <dbReference type="EnsemblMetazoa" id="XP_030828544"/>
    </source>
</evidence>
<dbReference type="GeneID" id="115919285"/>
<dbReference type="KEGG" id="spu:115919285"/>
<feature type="signal peptide" evidence="1">
    <location>
        <begin position="1"/>
        <end position="24"/>
    </location>
</feature>
<dbReference type="Proteomes" id="UP000007110">
    <property type="component" value="Unassembled WGS sequence"/>
</dbReference>
<evidence type="ECO:0000256" key="1">
    <source>
        <dbReference type="SAM" id="SignalP"/>
    </source>
</evidence>
<proteinExistence type="predicted"/>
<reference evidence="2" key="2">
    <citation type="submission" date="2021-01" db="UniProtKB">
        <authorList>
            <consortium name="EnsemblMetazoa"/>
        </authorList>
    </citation>
    <scope>IDENTIFICATION</scope>
</reference>
<dbReference type="EnsemblMetazoa" id="XM_030972684">
    <property type="protein sequence ID" value="XP_030828544"/>
    <property type="gene ID" value="LOC115919285"/>
</dbReference>
<feature type="chain" id="PRO_5029721778" evidence="1">
    <location>
        <begin position="25"/>
        <end position="114"/>
    </location>
</feature>